<feature type="domain" description="CzcB-like barrel-sandwich hybrid" evidence="7">
    <location>
        <begin position="101"/>
        <end position="241"/>
    </location>
</feature>
<dbReference type="InterPro" id="IPR058627">
    <property type="entry name" value="MdtA-like_C"/>
</dbReference>
<dbReference type="Gene3D" id="2.40.30.170">
    <property type="match status" value="1"/>
</dbReference>
<evidence type="ECO:0000256" key="1">
    <source>
        <dbReference type="ARBA" id="ARBA00009477"/>
    </source>
</evidence>
<dbReference type="NCBIfam" id="TIGR01730">
    <property type="entry name" value="RND_mfp"/>
    <property type="match status" value="1"/>
</dbReference>
<feature type="region of interest" description="Disordered" evidence="3">
    <location>
        <begin position="1"/>
        <end position="23"/>
    </location>
</feature>
<dbReference type="Gene3D" id="2.40.420.20">
    <property type="match status" value="1"/>
</dbReference>
<reference evidence="8" key="2">
    <citation type="submission" date="2020-09" db="EMBL/GenBank/DDBJ databases">
        <authorList>
            <person name="Sun Q."/>
            <person name="Kim S."/>
        </authorList>
    </citation>
    <scope>NUCLEOTIDE SEQUENCE</scope>
    <source>
        <strain evidence="8">KCTC 32437</strain>
    </source>
</reference>
<keyword evidence="4" id="KW-0812">Transmembrane</keyword>
<dbReference type="Pfam" id="PF25967">
    <property type="entry name" value="RND-MFP_C"/>
    <property type="match status" value="1"/>
</dbReference>
<evidence type="ECO:0000259" key="6">
    <source>
        <dbReference type="Pfam" id="PF25967"/>
    </source>
</evidence>
<dbReference type="AlphaFoldDB" id="A0A918SAK0"/>
<dbReference type="Pfam" id="PF25954">
    <property type="entry name" value="Beta-barrel_RND_2"/>
    <property type="match status" value="1"/>
</dbReference>
<dbReference type="GO" id="GO:0015562">
    <property type="term" value="F:efflux transmembrane transporter activity"/>
    <property type="evidence" value="ECO:0007669"/>
    <property type="project" value="TreeGrafter"/>
</dbReference>
<accession>A0A918SAK0</accession>
<evidence type="ECO:0000313" key="9">
    <source>
        <dbReference type="Proteomes" id="UP000646579"/>
    </source>
</evidence>
<protein>
    <submittedName>
        <fullName evidence="8">RND transporter</fullName>
    </submittedName>
</protein>
<feature type="transmembrane region" description="Helical" evidence="4">
    <location>
        <begin position="33"/>
        <end position="52"/>
    </location>
</feature>
<dbReference type="Proteomes" id="UP000646579">
    <property type="component" value="Unassembled WGS sequence"/>
</dbReference>
<dbReference type="SUPFAM" id="SSF111369">
    <property type="entry name" value="HlyD-like secretion proteins"/>
    <property type="match status" value="1"/>
</dbReference>
<dbReference type="Pfam" id="PF25973">
    <property type="entry name" value="BSH_CzcB"/>
    <property type="match status" value="1"/>
</dbReference>
<keyword evidence="4" id="KW-1133">Transmembrane helix</keyword>
<evidence type="ECO:0000256" key="2">
    <source>
        <dbReference type="SAM" id="Coils"/>
    </source>
</evidence>
<evidence type="ECO:0000256" key="4">
    <source>
        <dbReference type="SAM" id="Phobius"/>
    </source>
</evidence>
<dbReference type="PANTHER" id="PTHR30469:SF15">
    <property type="entry name" value="HLYD FAMILY OF SECRETION PROTEINS"/>
    <property type="match status" value="1"/>
</dbReference>
<dbReference type="InterPro" id="IPR058792">
    <property type="entry name" value="Beta-barrel_RND_2"/>
</dbReference>
<evidence type="ECO:0000259" key="7">
    <source>
        <dbReference type="Pfam" id="PF25973"/>
    </source>
</evidence>
<gene>
    <name evidence="8" type="primary">nolF</name>
    <name evidence="8" type="ORF">GCM10007989_29470</name>
</gene>
<dbReference type="PANTHER" id="PTHR30469">
    <property type="entry name" value="MULTIDRUG RESISTANCE PROTEIN MDTA"/>
    <property type="match status" value="1"/>
</dbReference>
<comment type="caution">
    <text evidence="8">The sequence shown here is derived from an EMBL/GenBank/DDBJ whole genome shotgun (WGS) entry which is preliminary data.</text>
</comment>
<evidence type="ECO:0000313" key="8">
    <source>
        <dbReference type="EMBL" id="GHA31507.1"/>
    </source>
</evidence>
<feature type="domain" description="CusB-like beta-barrel" evidence="5">
    <location>
        <begin position="250"/>
        <end position="317"/>
    </location>
</feature>
<organism evidence="8 9">
    <name type="scientific">Devosia pacifica</name>
    <dbReference type="NCBI Taxonomy" id="1335967"/>
    <lineage>
        <taxon>Bacteria</taxon>
        <taxon>Pseudomonadati</taxon>
        <taxon>Pseudomonadota</taxon>
        <taxon>Alphaproteobacteria</taxon>
        <taxon>Hyphomicrobiales</taxon>
        <taxon>Devosiaceae</taxon>
        <taxon>Devosia</taxon>
    </lineage>
</organism>
<proteinExistence type="inferred from homology"/>
<reference evidence="8" key="1">
    <citation type="journal article" date="2014" name="Int. J. Syst. Evol. Microbiol.">
        <title>Complete genome sequence of Corynebacterium casei LMG S-19264T (=DSM 44701T), isolated from a smear-ripened cheese.</title>
        <authorList>
            <consortium name="US DOE Joint Genome Institute (JGI-PGF)"/>
            <person name="Walter F."/>
            <person name="Albersmeier A."/>
            <person name="Kalinowski J."/>
            <person name="Ruckert C."/>
        </authorList>
    </citation>
    <scope>NUCLEOTIDE SEQUENCE</scope>
    <source>
        <strain evidence="8">KCTC 32437</strain>
    </source>
</reference>
<keyword evidence="4" id="KW-0472">Membrane</keyword>
<evidence type="ECO:0000256" key="3">
    <source>
        <dbReference type="SAM" id="MobiDB-lite"/>
    </source>
</evidence>
<sequence length="398" mass="42338">MSNKPEWAKSKREKENAARVAAGEKPRRRRWPWIVLVLIVLAAIIAGVVIAGQQPAEEAQPVEDTAALALQLLPQEVTELEPMTLEHTIKVTGSLNPERQTQLSSQVSAPVVAVLARPGDEVQQGDTLVQMQTRTLENQLEQATSTAAATRVQLQLAQSQLERTQNLIERGLSPTSGLDEAQSSVDAQQANLAALEAQVAAAEIAIDNATVRAPFTGTISDRAVEPGQVVQPGSPLLTLVDLDTVQLEGSAPVGQSTRIRSGQRVNVSVEGLARTFVGTVERLNPVATAGTRSIPVYIELNNEDGLLRGGMFATGQIIVETLDEAIAVPPDAVREDAQGLYVLKLVENVVERQSVETGGEWNQGNLVAVTAGLSAGDRVVTAPLAQVEPGDPVEVMEP</sequence>
<dbReference type="GO" id="GO:1990281">
    <property type="term" value="C:efflux pump complex"/>
    <property type="evidence" value="ECO:0007669"/>
    <property type="project" value="TreeGrafter"/>
</dbReference>
<dbReference type="InterPro" id="IPR006143">
    <property type="entry name" value="RND_pump_MFP"/>
</dbReference>
<name>A0A918SAK0_9HYPH</name>
<dbReference type="InterPro" id="IPR058647">
    <property type="entry name" value="BSH_CzcB-like"/>
</dbReference>
<comment type="similarity">
    <text evidence="1">Belongs to the membrane fusion protein (MFP) (TC 8.A.1) family.</text>
</comment>
<feature type="coiled-coil region" evidence="2">
    <location>
        <begin position="178"/>
        <end position="212"/>
    </location>
</feature>
<evidence type="ECO:0000259" key="5">
    <source>
        <dbReference type="Pfam" id="PF25954"/>
    </source>
</evidence>
<feature type="domain" description="Multidrug resistance protein MdtA-like C-terminal permuted SH3" evidence="6">
    <location>
        <begin position="325"/>
        <end position="382"/>
    </location>
</feature>
<dbReference type="EMBL" id="BMZE01000003">
    <property type="protein sequence ID" value="GHA31507.1"/>
    <property type="molecule type" value="Genomic_DNA"/>
</dbReference>
<dbReference type="Gene3D" id="1.10.287.470">
    <property type="entry name" value="Helix hairpin bin"/>
    <property type="match status" value="1"/>
</dbReference>
<keyword evidence="9" id="KW-1185">Reference proteome</keyword>
<dbReference type="RefSeq" id="WP_189426484.1">
    <property type="nucleotide sequence ID" value="NZ_BMZE01000003.1"/>
</dbReference>
<keyword evidence="2" id="KW-0175">Coiled coil</keyword>
<dbReference type="Gene3D" id="2.40.50.100">
    <property type="match status" value="1"/>
</dbReference>